<evidence type="ECO:0000313" key="1">
    <source>
        <dbReference type="EMBL" id="KAI5669661.1"/>
    </source>
</evidence>
<protein>
    <submittedName>
        <fullName evidence="1">Uncharacterized protein</fullName>
    </submittedName>
</protein>
<accession>A0ACC0BAI9</accession>
<sequence length="138" mass="15498">MKGSIIPSGNSSWGYSEKETRDMIEQAKEELQILETQQPKRFNYLKLELKSFISHLESQKLFLSSCAAESSSVSIASDAATQESSNSKKRKKVEGGIMETAAPKQKLQRVELDNRTAAVVERARACLHKIQEFKTSFI</sequence>
<keyword evidence="2" id="KW-1185">Reference proteome</keyword>
<gene>
    <name evidence="1" type="ORF">M9H77_19514</name>
</gene>
<proteinExistence type="predicted"/>
<dbReference type="EMBL" id="CM044704">
    <property type="protein sequence ID" value="KAI5669661.1"/>
    <property type="molecule type" value="Genomic_DNA"/>
</dbReference>
<dbReference type="Proteomes" id="UP001060085">
    <property type="component" value="Linkage Group LG04"/>
</dbReference>
<organism evidence="1 2">
    <name type="scientific">Catharanthus roseus</name>
    <name type="common">Madagascar periwinkle</name>
    <name type="synonym">Vinca rosea</name>
    <dbReference type="NCBI Taxonomy" id="4058"/>
    <lineage>
        <taxon>Eukaryota</taxon>
        <taxon>Viridiplantae</taxon>
        <taxon>Streptophyta</taxon>
        <taxon>Embryophyta</taxon>
        <taxon>Tracheophyta</taxon>
        <taxon>Spermatophyta</taxon>
        <taxon>Magnoliopsida</taxon>
        <taxon>eudicotyledons</taxon>
        <taxon>Gunneridae</taxon>
        <taxon>Pentapetalae</taxon>
        <taxon>asterids</taxon>
        <taxon>lamiids</taxon>
        <taxon>Gentianales</taxon>
        <taxon>Apocynaceae</taxon>
        <taxon>Rauvolfioideae</taxon>
        <taxon>Vinceae</taxon>
        <taxon>Catharanthinae</taxon>
        <taxon>Catharanthus</taxon>
    </lineage>
</organism>
<comment type="caution">
    <text evidence="1">The sequence shown here is derived from an EMBL/GenBank/DDBJ whole genome shotgun (WGS) entry which is preliminary data.</text>
</comment>
<reference evidence="2" key="1">
    <citation type="journal article" date="2023" name="Nat. Plants">
        <title>Single-cell RNA sequencing provides a high-resolution roadmap for understanding the multicellular compartmentation of specialized metabolism.</title>
        <authorList>
            <person name="Sun S."/>
            <person name="Shen X."/>
            <person name="Li Y."/>
            <person name="Li Y."/>
            <person name="Wang S."/>
            <person name="Li R."/>
            <person name="Zhang H."/>
            <person name="Shen G."/>
            <person name="Guo B."/>
            <person name="Wei J."/>
            <person name="Xu J."/>
            <person name="St-Pierre B."/>
            <person name="Chen S."/>
            <person name="Sun C."/>
        </authorList>
    </citation>
    <scope>NUCLEOTIDE SEQUENCE [LARGE SCALE GENOMIC DNA]</scope>
</reference>
<evidence type="ECO:0000313" key="2">
    <source>
        <dbReference type="Proteomes" id="UP001060085"/>
    </source>
</evidence>
<name>A0ACC0BAI9_CATRO</name>